<feature type="region of interest" description="Disordered" evidence="1">
    <location>
        <begin position="744"/>
        <end position="763"/>
    </location>
</feature>
<dbReference type="EMBL" id="JAGMVJ010000005">
    <property type="protein sequence ID" value="KAH7090377.1"/>
    <property type="molecule type" value="Genomic_DNA"/>
</dbReference>
<dbReference type="Proteomes" id="UP000813461">
    <property type="component" value="Unassembled WGS sequence"/>
</dbReference>
<feature type="compositionally biased region" description="Polar residues" evidence="1">
    <location>
        <begin position="548"/>
        <end position="559"/>
    </location>
</feature>
<sequence>MFSQPTNHSMRGLAMDPSQVGAIPTPRNHPSPAANGAHAFQPFIKDEHSDNEDGIYKPRPQLPKPFVFMRNLAQLIKDLDAGLIDVDPEYQREVVWTADRMTGLVDSLMENFYIPPIILNKKTLSSPRNGTQDSVHVCVDGKQRLSSVRAFIKGMIPCHDHRGEKWWFCDTPSSRRKKVLSEDIQKLFLAKELVSFEFKDLSPEQEEDLFARVQMGVQLSLAEKMRASTGPWQELARLFVDDFPVVYSLMKDRARAKDFQLTLSCFSQIIEVMHPTAPDGIPILKTNFNALPKFLKNKAAVDDGIKSHLASVWNTFKDLIEQDPDTFTNANKYLRGVQTFAPVEMIAVAVLISMYSDTRNNQLLLGDIKALREAVRENFADIRTNAPVWRFVWDFLENLEAIRGAVDGSTVDRRVKRQAQTSKSAAVPDPRPATATAPSPPVKRGRPTARTKPPSILPPQQPFTIKKEEGETTTTTAVEGRPTKRQRTDPSPPVSPTPIVERRDGSISGKQFQPPQSTSQPPRRASSAFPQAQSPPMPTQMLPGANKQAPQAASSQRRTITGYVPPSSAPIGRESDFAGNTHRTPAHMPSSVLEVQPGREGISIDLLALLASHLPTSTTPAHQSTAGHRTSVGSPIGYTRTSPPSHQRMQSNGHSTLRTGIGAFTPNHTEQQWAGEVLSSTPPTNPAHFTPSPPGQSARRPRKAPPRPTRAQYDGAIDLTSDTEQERQDLLSSFKASGLVAKQKEALPRPVHPPHQAHGPSELPLREYYNPYARFMDDRVANIR</sequence>
<dbReference type="PANTHER" id="PTHR39639:SF1">
    <property type="entry name" value="DUF262 DOMAIN-CONTAINING PROTEIN"/>
    <property type="match status" value="1"/>
</dbReference>
<name>A0A8K0RCJ3_9PLEO</name>
<dbReference type="PANTHER" id="PTHR39639">
    <property type="entry name" value="CHROMOSOME 16, WHOLE GENOME SHOTGUN SEQUENCE"/>
    <property type="match status" value="1"/>
</dbReference>
<proteinExistence type="predicted"/>
<dbReference type="Pfam" id="PF03235">
    <property type="entry name" value="GmrSD_N"/>
    <property type="match status" value="1"/>
</dbReference>
<dbReference type="AlphaFoldDB" id="A0A8K0RCJ3"/>
<evidence type="ECO:0000259" key="2">
    <source>
        <dbReference type="Pfam" id="PF03235"/>
    </source>
</evidence>
<feature type="compositionally biased region" description="Low complexity" evidence="1">
    <location>
        <begin position="425"/>
        <end position="437"/>
    </location>
</feature>
<feature type="compositionally biased region" description="Polar residues" evidence="1">
    <location>
        <begin position="617"/>
        <end position="658"/>
    </location>
</feature>
<keyword evidence="4" id="KW-1185">Reference proteome</keyword>
<comment type="caution">
    <text evidence="3">The sequence shown here is derived from an EMBL/GenBank/DDBJ whole genome shotgun (WGS) entry which is preliminary data.</text>
</comment>
<evidence type="ECO:0000313" key="3">
    <source>
        <dbReference type="EMBL" id="KAH7090377.1"/>
    </source>
</evidence>
<protein>
    <recommendedName>
        <fullName evidence="2">GmrSD restriction endonucleases N-terminal domain-containing protein</fullName>
    </recommendedName>
</protein>
<organism evidence="3 4">
    <name type="scientific">Paraphoma chrysanthemicola</name>
    <dbReference type="NCBI Taxonomy" id="798071"/>
    <lineage>
        <taxon>Eukaryota</taxon>
        <taxon>Fungi</taxon>
        <taxon>Dikarya</taxon>
        <taxon>Ascomycota</taxon>
        <taxon>Pezizomycotina</taxon>
        <taxon>Dothideomycetes</taxon>
        <taxon>Pleosporomycetidae</taxon>
        <taxon>Pleosporales</taxon>
        <taxon>Pleosporineae</taxon>
        <taxon>Phaeosphaeriaceae</taxon>
        <taxon>Paraphoma</taxon>
    </lineage>
</organism>
<accession>A0A8K0RCJ3</accession>
<dbReference type="InterPro" id="IPR004919">
    <property type="entry name" value="GmrSD_N"/>
</dbReference>
<feature type="domain" description="GmrSD restriction endonucleases N-terminal" evidence="2">
    <location>
        <begin position="74"/>
        <end position="210"/>
    </location>
</feature>
<dbReference type="OrthoDB" id="5419821at2759"/>
<feature type="compositionally biased region" description="Low complexity" evidence="1">
    <location>
        <begin position="511"/>
        <end position="528"/>
    </location>
</feature>
<feature type="region of interest" description="Disordered" evidence="1">
    <location>
        <begin position="413"/>
        <end position="587"/>
    </location>
</feature>
<evidence type="ECO:0000256" key="1">
    <source>
        <dbReference type="SAM" id="MobiDB-lite"/>
    </source>
</evidence>
<evidence type="ECO:0000313" key="4">
    <source>
        <dbReference type="Proteomes" id="UP000813461"/>
    </source>
</evidence>
<feature type="region of interest" description="Disordered" evidence="1">
    <location>
        <begin position="617"/>
        <end position="663"/>
    </location>
</feature>
<feature type="region of interest" description="Disordered" evidence="1">
    <location>
        <begin position="677"/>
        <end position="717"/>
    </location>
</feature>
<gene>
    <name evidence="3" type="ORF">FB567DRAFT_289522</name>
</gene>
<reference evidence="3" key="1">
    <citation type="journal article" date="2021" name="Nat. Commun.">
        <title>Genetic determinants of endophytism in the Arabidopsis root mycobiome.</title>
        <authorList>
            <person name="Mesny F."/>
            <person name="Miyauchi S."/>
            <person name="Thiergart T."/>
            <person name="Pickel B."/>
            <person name="Atanasova L."/>
            <person name="Karlsson M."/>
            <person name="Huettel B."/>
            <person name="Barry K.W."/>
            <person name="Haridas S."/>
            <person name="Chen C."/>
            <person name="Bauer D."/>
            <person name="Andreopoulos W."/>
            <person name="Pangilinan J."/>
            <person name="LaButti K."/>
            <person name="Riley R."/>
            <person name="Lipzen A."/>
            <person name="Clum A."/>
            <person name="Drula E."/>
            <person name="Henrissat B."/>
            <person name="Kohler A."/>
            <person name="Grigoriev I.V."/>
            <person name="Martin F.M."/>
            <person name="Hacquard S."/>
        </authorList>
    </citation>
    <scope>NUCLEOTIDE SEQUENCE</scope>
    <source>
        <strain evidence="3">MPI-SDFR-AT-0120</strain>
    </source>
</reference>